<dbReference type="GO" id="GO:0016787">
    <property type="term" value="F:hydrolase activity"/>
    <property type="evidence" value="ECO:0007669"/>
    <property type="project" value="UniProtKB-KW"/>
</dbReference>
<organism evidence="3">
    <name type="scientific">bioreactor metagenome</name>
    <dbReference type="NCBI Taxonomy" id="1076179"/>
    <lineage>
        <taxon>unclassified sequences</taxon>
        <taxon>metagenomes</taxon>
        <taxon>ecological metagenomes</taxon>
    </lineage>
</organism>
<dbReference type="Gene3D" id="3.90.1640.10">
    <property type="entry name" value="inorganic pyrophosphatase (n-terminal core)"/>
    <property type="match status" value="1"/>
</dbReference>
<dbReference type="PANTHER" id="PTHR47618">
    <property type="entry name" value="BIFUNCTIONAL OLIGORIBONUCLEASE AND PAP PHOSPHATASE NRNA"/>
    <property type="match status" value="1"/>
</dbReference>
<dbReference type="AlphaFoldDB" id="A0A645ABR5"/>
<evidence type="ECO:0000313" key="3">
    <source>
        <dbReference type="EMBL" id="MPM50642.1"/>
    </source>
</evidence>
<proteinExistence type="predicted"/>
<dbReference type="EC" id="3.1.4.-" evidence="3"/>
<dbReference type="SUPFAM" id="SSF64182">
    <property type="entry name" value="DHH phosphoesterases"/>
    <property type="match status" value="1"/>
</dbReference>
<dbReference type="Gene3D" id="3.10.310.30">
    <property type="match status" value="1"/>
</dbReference>
<dbReference type="Pfam" id="PF01368">
    <property type="entry name" value="DHH"/>
    <property type="match status" value="1"/>
</dbReference>
<accession>A0A645ABR5</accession>
<evidence type="ECO:0000259" key="2">
    <source>
        <dbReference type="Pfam" id="PF02272"/>
    </source>
</evidence>
<feature type="domain" description="DDH" evidence="1">
    <location>
        <begin position="5"/>
        <end position="87"/>
    </location>
</feature>
<dbReference type="PANTHER" id="PTHR47618:SF2">
    <property type="entry name" value="CYCLIC-DI-AMP PHOSPHODIESTERASE GDPP"/>
    <property type="match status" value="1"/>
</dbReference>
<gene>
    <name evidence="3" type="primary">gdpP_14</name>
    <name evidence="3" type="ORF">SDC9_97384</name>
</gene>
<dbReference type="InterPro" id="IPR001667">
    <property type="entry name" value="DDH_dom"/>
</dbReference>
<dbReference type="EMBL" id="VSSQ01013056">
    <property type="protein sequence ID" value="MPM50642.1"/>
    <property type="molecule type" value="Genomic_DNA"/>
</dbReference>
<dbReference type="Pfam" id="PF02272">
    <property type="entry name" value="DHHA1"/>
    <property type="match status" value="1"/>
</dbReference>
<dbReference type="GO" id="GO:0003676">
    <property type="term" value="F:nucleic acid binding"/>
    <property type="evidence" value="ECO:0007669"/>
    <property type="project" value="InterPro"/>
</dbReference>
<evidence type="ECO:0000259" key="1">
    <source>
        <dbReference type="Pfam" id="PF01368"/>
    </source>
</evidence>
<keyword evidence="3" id="KW-0378">Hydrolase</keyword>
<name>A0A645ABR5_9ZZZZ</name>
<sequence length="248" mass="26605">MRPTSVLVVVDTQRVGSLVAPKLLEMASRVVVIDHHRRGADHIDNATLHFLEARASSTSELVTEMLQYFDSNLRPPALVCGTLLAGITIDTKHFAFNVGSRTFEAAGYLRKNGANTSMVKQMFQDDMESFGDVATTVRSAEILKGGVALASVGEEVKNAPLIAAKSADELIGIKGIEAAFVIGRDGSSISVSGRSLGTINVQIICERLGGGGHLTMAGAQMEDMELDEAETLVRNEIEKYTQEIIKAD</sequence>
<comment type="caution">
    <text evidence="3">The sequence shown here is derived from an EMBL/GenBank/DDBJ whole genome shotgun (WGS) entry which is preliminary data.</text>
</comment>
<feature type="domain" description="DHHA1" evidence="2">
    <location>
        <begin position="160"/>
        <end position="237"/>
    </location>
</feature>
<protein>
    <submittedName>
        <fullName evidence="3">Cyclic-di-AMP phosphodiesterase GdpP</fullName>
        <ecNumber evidence="3">3.1.4.-</ecNumber>
    </submittedName>
</protein>
<reference evidence="3" key="1">
    <citation type="submission" date="2019-08" db="EMBL/GenBank/DDBJ databases">
        <authorList>
            <person name="Kucharzyk K."/>
            <person name="Murdoch R.W."/>
            <person name="Higgins S."/>
            <person name="Loffler F."/>
        </authorList>
    </citation>
    <scope>NUCLEOTIDE SEQUENCE</scope>
</reference>
<dbReference type="InterPro" id="IPR051319">
    <property type="entry name" value="Oligoribo/pAp-PDE_c-di-AMP_PDE"/>
</dbReference>
<dbReference type="InterPro" id="IPR003156">
    <property type="entry name" value="DHHA1_dom"/>
</dbReference>
<dbReference type="InterPro" id="IPR038763">
    <property type="entry name" value="DHH_sf"/>
</dbReference>